<evidence type="ECO:0000256" key="1">
    <source>
        <dbReference type="ARBA" id="ARBA00010607"/>
    </source>
</evidence>
<evidence type="ECO:0000313" key="2">
    <source>
        <dbReference type="EMBL" id="KAG2385137.1"/>
    </source>
</evidence>
<gene>
    <name evidence="2" type="ORF">HKW66_Vig0122290</name>
</gene>
<comment type="similarity">
    <text evidence="1">Belongs to the thaumatin family.</text>
</comment>
<protein>
    <submittedName>
        <fullName evidence="2">Thaumatin-like protein</fullName>
    </submittedName>
</protein>
<dbReference type="EMBL" id="JABFOF010000008">
    <property type="protein sequence ID" value="KAG2385137.1"/>
    <property type="molecule type" value="Genomic_DNA"/>
</dbReference>
<dbReference type="InterPro" id="IPR037176">
    <property type="entry name" value="Osmotin/thaumatin-like_sf"/>
</dbReference>
<evidence type="ECO:0000313" key="3">
    <source>
        <dbReference type="Proteomes" id="UP000743370"/>
    </source>
</evidence>
<dbReference type="PROSITE" id="PS51367">
    <property type="entry name" value="THAUMATIN_2"/>
    <property type="match status" value="2"/>
</dbReference>
<dbReference type="SUPFAM" id="SSF49870">
    <property type="entry name" value="Osmotin, thaumatin-like protein"/>
    <property type="match status" value="2"/>
</dbReference>
<dbReference type="PANTHER" id="PTHR31048">
    <property type="entry name" value="OS03G0233200 PROTEIN"/>
    <property type="match status" value="1"/>
</dbReference>
<dbReference type="PROSITE" id="PS00316">
    <property type="entry name" value="THAUMATIN_1"/>
    <property type="match status" value="1"/>
</dbReference>
<reference evidence="2 3" key="1">
    <citation type="submission" date="2020-05" db="EMBL/GenBank/DDBJ databases">
        <title>Vigna angularis (adzuki bean) Var. LongXiaoDou No. 4 denovo assembly.</title>
        <authorList>
            <person name="Xiang H."/>
        </authorList>
    </citation>
    <scope>NUCLEOTIDE SEQUENCE [LARGE SCALE GENOMIC DNA]</scope>
    <source>
        <tissue evidence="2">Leaf</tissue>
    </source>
</reference>
<accession>A0A8T0JY24</accession>
<name>A0A8T0JY24_PHAAN</name>
<comment type="caution">
    <text evidence="2">The sequence shown here is derived from an EMBL/GenBank/DDBJ whole genome shotgun (WGS) entry which is preliminary data.</text>
</comment>
<dbReference type="SMART" id="SM00205">
    <property type="entry name" value="THN"/>
    <property type="match status" value="2"/>
</dbReference>
<dbReference type="Pfam" id="PF00314">
    <property type="entry name" value="Thaumatin"/>
    <property type="match status" value="2"/>
</dbReference>
<sequence length="427" mass="46087">MIFQLPKPWASAGITIANNCSYPVWPGIQSSPKYPVVARGGFFLPPNTEQWVDFPEIWSGSIWGRLGCNFDVAGRGKCVTGDCGNGLYCNGLSGAPPATILRLSMQLDQELYNVPITIKSFTGPDDSKCGIVGCTKDLNTVCPAALQVRSRDNKSVVACKSPCGNAKTCGPNQYSKIFKKYCPKAYTYTFDKTPSSVVPCANVGYVITFLPKPWASAGLTIANNCSYPVWPGIQSSPQYPVVARGGFFLPPNSEQWVGFSDLWSGRIWGRLGCNFDAAGRGKCITGDCGSSLYCNKLSGVPPATIVSLSIQDDQQYYNVSFVNGYNVPITIKSFTGPDDSKCGIVGCTKDLNTVCPAALQVRSADNESVVACKSPCENAKTCGPNKYSRLFKKYCPKAYTYTFDKTPSSVVPCANVGYVITFCPKNK</sequence>
<dbReference type="Gene3D" id="2.60.110.10">
    <property type="entry name" value="Thaumatin"/>
    <property type="match status" value="2"/>
</dbReference>
<dbReference type="Proteomes" id="UP000743370">
    <property type="component" value="Unassembled WGS sequence"/>
</dbReference>
<organism evidence="2 3">
    <name type="scientific">Phaseolus angularis</name>
    <name type="common">Azuki bean</name>
    <name type="synonym">Vigna angularis</name>
    <dbReference type="NCBI Taxonomy" id="3914"/>
    <lineage>
        <taxon>Eukaryota</taxon>
        <taxon>Viridiplantae</taxon>
        <taxon>Streptophyta</taxon>
        <taxon>Embryophyta</taxon>
        <taxon>Tracheophyta</taxon>
        <taxon>Spermatophyta</taxon>
        <taxon>Magnoliopsida</taxon>
        <taxon>eudicotyledons</taxon>
        <taxon>Gunneridae</taxon>
        <taxon>Pentapetalae</taxon>
        <taxon>rosids</taxon>
        <taxon>fabids</taxon>
        <taxon>Fabales</taxon>
        <taxon>Fabaceae</taxon>
        <taxon>Papilionoideae</taxon>
        <taxon>50 kb inversion clade</taxon>
        <taxon>NPAAA clade</taxon>
        <taxon>indigoferoid/millettioid clade</taxon>
        <taxon>Phaseoleae</taxon>
        <taxon>Vigna</taxon>
    </lineage>
</organism>
<proteinExistence type="inferred from homology"/>
<dbReference type="AlphaFoldDB" id="A0A8T0JY24"/>
<dbReference type="PRINTS" id="PR00347">
    <property type="entry name" value="THAUMATIN"/>
</dbReference>
<dbReference type="InterPro" id="IPR001938">
    <property type="entry name" value="Thaumatin"/>
</dbReference>
<dbReference type="InterPro" id="IPR017949">
    <property type="entry name" value="Thaumatin_CS"/>
</dbReference>